<dbReference type="RefSeq" id="WP_035013513.1">
    <property type="nucleotide sequence ID" value="NZ_ARZY01000006.1"/>
</dbReference>
<dbReference type="Proteomes" id="UP000019276">
    <property type="component" value="Unassembled WGS sequence"/>
</dbReference>
<organism evidence="3 4">
    <name type="scientific">Catenovulum agarivorans DS-2</name>
    <dbReference type="NCBI Taxonomy" id="1328313"/>
    <lineage>
        <taxon>Bacteria</taxon>
        <taxon>Pseudomonadati</taxon>
        <taxon>Pseudomonadota</taxon>
        <taxon>Gammaproteobacteria</taxon>
        <taxon>Alteromonadales</taxon>
        <taxon>Alteromonadaceae</taxon>
        <taxon>Catenovulum</taxon>
    </lineage>
</organism>
<dbReference type="eggNOG" id="COG1216">
    <property type="taxonomic scope" value="Bacteria"/>
</dbReference>
<dbReference type="Pfam" id="PF00535">
    <property type="entry name" value="Glycos_transf_2"/>
    <property type="match status" value="1"/>
</dbReference>
<dbReference type="Gene3D" id="3.90.550.10">
    <property type="entry name" value="Spore Coat Polysaccharide Biosynthesis Protein SpsA, Chain A"/>
    <property type="match status" value="1"/>
</dbReference>
<dbReference type="CDD" id="cd00761">
    <property type="entry name" value="Glyco_tranf_GTA_type"/>
    <property type="match status" value="1"/>
</dbReference>
<dbReference type="InterPro" id="IPR050834">
    <property type="entry name" value="Glycosyltransf_2"/>
</dbReference>
<keyword evidence="3" id="KW-0808">Transferase</keyword>
<dbReference type="OrthoDB" id="9069044at2"/>
<keyword evidence="1" id="KW-0812">Transmembrane</keyword>
<dbReference type="InterPro" id="IPR001173">
    <property type="entry name" value="Glyco_trans_2-like"/>
</dbReference>
<accession>W7QQ83</accession>
<dbReference type="PANTHER" id="PTHR43685:SF2">
    <property type="entry name" value="GLYCOSYLTRANSFERASE 2-LIKE DOMAIN-CONTAINING PROTEIN"/>
    <property type="match status" value="1"/>
</dbReference>
<evidence type="ECO:0000256" key="1">
    <source>
        <dbReference type="SAM" id="Phobius"/>
    </source>
</evidence>
<reference evidence="3 4" key="1">
    <citation type="journal article" date="2014" name="Genome Announc.">
        <title>Draft Genome Sequence of the Agar-Degrading Bacterium Catenovulum sp. Strain DS-2, Isolated from Intestines of Haliotis diversicolor.</title>
        <authorList>
            <person name="Shan D."/>
            <person name="Li X."/>
            <person name="Gu Z."/>
            <person name="Wei G."/>
            <person name="Gao Z."/>
            <person name="Shao Z."/>
        </authorList>
    </citation>
    <scope>NUCLEOTIDE SEQUENCE [LARGE SCALE GENOMIC DNA]</scope>
    <source>
        <strain evidence="3 4">DS-2</strain>
    </source>
</reference>
<feature type="transmembrane region" description="Helical" evidence="1">
    <location>
        <begin position="258"/>
        <end position="278"/>
    </location>
</feature>
<dbReference type="InterPro" id="IPR029044">
    <property type="entry name" value="Nucleotide-diphossugar_trans"/>
</dbReference>
<dbReference type="EMBL" id="ARZY01000006">
    <property type="protein sequence ID" value="EWH11137.1"/>
    <property type="molecule type" value="Genomic_DNA"/>
</dbReference>
<dbReference type="GO" id="GO:0044010">
    <property type="term" value="P:single-species biofilm formation"/>
    <property type="evidence" value="ECO:0007669"/>
    <property type="project" value="TreeGrafter"/>
</dbReference>
<proteinExistence type="predicted"/>
<feature type="domain" description="Glycosyltransferase 2-like" evidence="2">
    <location>
        <begin position="4"/>
        <end position="129"/>
    </location>
</feature>
<dbReference type="AlphaFoldDB" id="W7QQ83"/>
<name>W7QQ83_9ALTE</name>
<dbReference type="SUPFAM" id="SSF53448">
    <property type="entry name" value="Nucleotide-diphospho-sugar transferases"/>
    <property type="match status" value="1"/>
</dbReference>
<gene>
    <name evidence="3" type="ORF">DS2_04750</name>
</gene>
<dbReference type="PATRIC" id="fig|1328313.3.peg.982"/>
<dbReference type="STRING" id="1328313.DS2_04750"/>
<dbReference type="PANTHER" id="PTHR43685">
    <property type="entry name" value="GLYCOSYLTRANSFERASE"/>
    <property type="match status" value="1"/>
</dbReference>
<keyword evidence="1" id="KW-0472">Membrane</keyword>
<sequence>MQVSFIIPHKGRTEMLAQTVASIWQQDFAGDQFEVIVVTQNQDLDNGLLTAGDGRTAKLVFQTPDKTISASRNLGVRHAKGDYLAFLDADVELSSNWIKAMLAELNSAPDRVLVSAMQQCNDSAPPLEKIRTALSNADVDCNLRFLPGRNLLLARETFFAAGQFPEHLITCEDYYFTDQVHKHGKLFYSSAATYIHLGEDKILGEMYKKEIWRGQSNIQSIKGRNIPFSEIPSFIVPVWIAFFALMAVVSLLFISVNAAVGCIAAALLPIVIYAFRLYKLPSNTVSYWQILKFYLVYFPARIVGTFGGVIKAVELKQQ</sequence>
<feature type="transmembrane region" description="Helical" evidence="1">
    <location>
        <begin position="290"/>
        <end position="310"/>
    </location>
</feature>
<dbReference type="GO" id="GO:0016740">
    <property type="term" value="F:transferase activity"/>
    <property type="evidence" value="ECO:0007669"/>
    <property type="project" value="UniProtKB-KW"/>
</dbReference>
<feature type="transmembrane region" description="Helical" evidence="1">
    <location>
        <begin position="231"/>
        <end position="252"/>
    </location>
</feature>
<comment type="caution">
    <text evidence="3">The sequence shown here is derived from an EMBL/GenBank/DDBJ whole genome shotgun (WGS) entry which is preliminary data.</text>
</comment>
<keyword evidence="4" id="KW-1185">Reference proteome</keyword>
<evidence type="ECO:0000259" key="2">
    <source>
        <dbReference type="Pfam" id="PF00535"/>
    </source>
</evidence>
<evidence type="ECO:0000313" key="3">
    <source>
        <dbReference type="EMBL" id="EWH11137.1"/>
    </source>
</evidence>
<keyword evidence="1" id="KW-1133">Transmembrane helix</keyword>
<protein>
    <submittedName>
        <fullName evidence="3">Family 2 glycosyl transferase</fullName>
    </submittedName>
</protein>
<evidence type="ECO:0000313" key="4">
    <source>
        <dbReference type="Proteomes" id="UP000019276"/>
    </source>
</evidence>